<comment type="caution">
    <text evidence="2">The sequence shown here is derived from an EMBL/GenBank/DDBJ whole genome shotgun (WGS) entry which is preliminary data.</text>
</comment>
<keyword evidence="1" id="KW-0732">Signal</keyword>
<feature type="chain" id="PRO_5031086270" description="WxL domain-containing protein" evidence="1">
    <location>
        <begin position="23"/>
        <end position="176"/>
    </location>
</feature>
<dbReference type="RefSeq" id="WP_135025979.1">
    <property type="nucleotide sequence ID" value="NZ_JBFUWK010000004.1"/>
</dbReference>
<evidence type="ECO:0000313" key="2">
    <source>
        <dbReference type="EMBL" id="TFJ27452.1"/>
    </source>
</evidence>
<evidence type="ECO:0008006" key="4">
    <source>
        <dbReference type="Google" id="ProtNLM"/>
    </source>
</evidence>
<accession>A0A7Z8CZX7</accession>
<evidence type="ECO:0000256" key="1">
    <source>
        <dbReference type="SAM" id="SignalP"/>
    </source>
</evidence>
<proteinExistence type="predicted"/>
<sequence length="176" mass="19146">MKKLLVATVAILGLFLGNSARAEEEKTSSVEYMKSSSYEIEIPARIVLNKNESTSFVIWTKLNITPSENLEVRVIEGVSDEGNIDLNRKNSNDKVTTSLYIKKSGLMTEDKLLTKSENLVETFAGKTSDSNGGIKNGTPMLIGPPVGKLLAGSYSGTITFQTELVNVSNKKDLVLN</sequence>
<dbReference type="AlphaFoldDB" id="A0A7Z8CZX7"/>
<organism evidence="2 3">
    <name type="scientific">Carnobacterium divergens</name>
    <name type="common">Lactobacillus divergens</name>
    <dbReference type="NCBI Taxonomy" id="2748"/>
    <lineage>
        <taxon>Bacteria</taxon>
        <taxon>Bacillati</taxon>
        <taxon>Bacillota</taxon>
        <taxon>Bacilli</taxon>
        <taxon>Lactobacillales</taxon>
        <taxon>Carnobacteriaceae</taxon>
        <taxon>Carnobacterium</taxon>
    </lineage>
</organism>
<reference evidence="2 3" key="1">
    <citation type="journal article" date="2018" name="Int. J. Food Microbiol.">
        <title>Growth of Carnobacterium spp. isolated from chilled vacuum-packaged meat under relevant acidic conditions.</title>
        <authorList>
            <person name="Zhang P."/>
            <person name="Badoni M."/>
            <person name="Ganzle M."/>
            <person name="Yang X."/>
        </authorList>
    </citation>
    <scope>NUCLEOTIDE SEQUENCE [LARGE SCALE GENOMIC DNA]</scope>
    <source>
        <strain evidence="2 3">B2</strain>
    </source>
</reference>
<protein>
    <recommendedName>
        <fullName evidence="4">WxL domain-containing protein</fullName>
    </recommendedName>
</protein>
<evidence type="ECO:0000313" key="3">
    <source>
        <dbReference type="Proteomes" id="UP000297938"/>
    </source>
</evidence>
<feature type="signal peptide" evidence="1">
    <location>
        <begin position="1"/>
        <end position="22"/>
    </location>
</feature>
<name>A0A7Z8CZX7_CARDV</name>
<dbReference type="Proteomes" id="UP000297938">
    <property type="component" value="Unassembled WGS sequence"/>
</dbReference>
<gene>
    <name evidence="2" type="ORF">CKN69_06275</name>
</gene>
<dbReference type="EMBL" id="NRPP01000010">
    <property type="protein sequence ID" value="TFJ27452.1"/>
    <property type="molecule type" value="Genomic_DNA"/>
</dbReference>